<dbReference type="SUPFAM" id="SSF81901">
    <property type="entry name" value="HCP-like"/>
    <property type="match status" value="1"/>
</dbReference>
<accession>A0A099KUY1</accession>
<gene>
    <name evidence="2" type="ORF">GAB14E_2570</name>
</gene>
<dbReference type="PATRIC" id="fig|28229.3.peg.2190"/>
<comment type="caution">
    <text evidence="2">The sequence shown here is derived from an EMBL/GenBank/DDBJ whole genome shotgun (WGS) entry which is preliminary data.</text>
</comment>
<evidence type="ECO:0000256" key="1">
    <source>
        <dbReference type="SAM" id="SignalP"/>
    </source>
</evidence>
<organism evidence="2 3">
    <name type="scientific">Colwellia psychrerythraea</name>
    <name type="common">Vibrio psychroerythus</name>
    <dbReference type="NCBI Taxonomy" id="28229"/>
    <lineage>
        <taxon>Bacteria</taxon>
        <taxon>Pseudomonadati</taxon>
        <taxon>Pseudomonadota</taxon>
        <taxon>Gammaproteobacteria</taxon>
        <taxon>Alteromonadales</taxon>
        <taxon>Colwelliaceae</taxon>
        <taxon>Colwellia</taxon>
    </lineage>
</organism>
<dbReference type="Gene3D" id="1.25.40.10">
    <property type="entry name" value="Tetratricopeptide repeat domain"/>
    <property type="match status" value="1"/>
</dbReference>
<name>A0A099KUY1_COLPS</name>
<dbReference type="AlphaFoldDB" id="A0A099KUY1"/>
<sequence length="190" mass="21629">MNINLLTISFLFLSSSVVAGKCKIEYLNELEYTDIECQFYMGTTAYRNKVYSVAAAHWNYVIEAPLKFEGEDQFQAMALSTVTFLTYQGLGIKQDRNLAVQHWKDAVSKGDFEARRHLASAYSDKNYQKNDLIKALGWYESIFLIQPDFEALDETDQSVFQDAVDGAKSIKIELSAKDIRKAMEFAQSTL</sequence>
<keyword evidence="1" id="KW-0732">Signal</keyword>
<evidence type="ECO:0008006" key="4">
    <source>
        <dbReference type="Google" id="ProtNLM"/>
    </source>
</evidence>
<protein>
    <recommendedName>
        <fullName evidence="4">Sel1 domain protein repeat-containing protein</fullName>
    </recommendedName>
</protein>
<dbReference type="OrthoDB" id="6400240at2"/>
<dbReference type="EMBL" id="JQEC01000021">
    <property type="protein sequence ID" value="KGJ94015.1"/>
    <property type="molecule type" value="Genomic_DNA"/>
</dbReference>
<evidence type="ECO:0000313" key="3">
    <source>
        <dbReference type="Proteomes" id="UP000029868"/>
    </source>
</evidence>
<dbReference type="RefSeq" id="WP_033082207.1">
    <property type="nucleotide sequence ID" value="NZ_JQEC01000021.1"/>
</dbReference>
<feature type="chain" id="PRO_5001957367" description="Sel1 domain protein repeat-containing protein" evidence="1">
    <location>
        <begin position="20"/>
        <end position="190"/>
    </location>
</feature>
<dbReference type="InterPro" id="IPR011990">
    <property type="entry name" value="TPR-like_helical_dom_sf"/>
</dbReference>
<evidence type="ECO:0000313" key="2">
    <source>
        <dbReference type="EMBL" id="KGJ94015.1"/>
    </source>
</evidence>
<proteinExistence type="predicted"/>
<dbReference type="Proteomes" id="UP000029868">
    <property type="component" value="Unassembled WGS sequence"/>
</dbReference>
<reference evidence="2 3" key="1">
    <citation type="submission" date="2014-08" db="EMBL/GenBank/DDBJ databases">
        <title>Genomic and Phenotypic Diversity of Colwellia psychrerythraea strains from Disparate Marine Basins.</title>
        <authorList>
            <person name="Techtmann S.M."/>
            <person name="Stelling S.C."/>
            <person name="Utturkar S.M."/>
            <person name="Alshibli N."/>
            <person name="Harris A."/>
            <person name="Brown S.D."/>
            <person name="Hazen T.C."/>
        </authorList>
    </citation>
    <scope>NUCLEOTIDE SEQUENCE [LARGE SCALE GENOMIC DNA]</scope>
    <source>
        <strain evidence="2 3">GAB14E</strain>
    </source>
</reference>
<feature type="signal peptide" evidence="1">
    <location>
        <begin position="1"/>
        <end position="19"/>
    </location>
</feature>